<evidence type="ECO:0000256" key="5">
    <source>
        <dbReference type="ARBA" id="ARBA00022679"/>
    </source>
</evidence>
<dbReference type="EMBL" id="JBBNAG010000011">
    <property type="protein sequence ID" value="KAK9094147.1"/>
    <property type="molecule type" value="Genomic_DNA"/>
</dbReference>
<feature type="transmembrane region" description="Helical" evidence="17">
    <location>
        <begin position="261"/>
        <end position="284"/>
    </location>
</feature>
<dbReference type="GO" id="GO:0061630">
    <property type="term" value="F:ubiquitin protein ligase activity"/>
    <property type="evidence" value="ECO:0007669"/>
    <property type="project" value="UniProtKB-EC"/>
</dbReference>
<dbReference type="CDD" id="cd16461">
    <property type="entry name" value="RING-H2_EL5-like"/>
    <property type="match status" value="1"/>
</dbReference>
<keyword evidence="9 16" id="KW-0863">Zinc-finger</keyword>
<evidence type="ECO:0000256" key="11">
    <source>
        <dbReference type="ARBA" id="ARBA00022833"/>
    </source>
</evidence>
<keyword evidence="5" id="KW-0808">Transferase</keyword>
<dbReference type="GO" id="GO:0008270">
    <property type="term" value="F:zinc ion binding"/>
    <property type="evidence" value="ECO:0007669"/>
    <property type="project" value="UniProtKB-KW"/>
</dbReference>
<evidence type="ECO:0000256" key="7">
    <source>
        <dbReference type="ARBA" id="ARBA00022723"/>
    </source>
</evidence>
<dbReference type="InterPro" id="IPR013083">
    <property type="entry name" value="Znf_RING/FYVE/PHD"/>
</dbReference>
<keyword evidence="8 18" id="KW-0732">Signal</keyword>
<dbReference type="InterPro" id="IPR025287">
    <property type="entry name" value="WAK_GUB"/>
</dbReference>
<feature type="chain" id="PRO_5043021403" description="RING-type E3 ubiquitin transferase" evidence="18">
    <location>
        <begin position="23"/>
        <end position="403"/>
    </location>
</feature>
<sequence>MGPSQLFLPFIIIFSQILISSSTPTPPTPKTNNSQCNSNSATCSEKEPLIQFPFRLHNLQHQTCGYPGFSLSCNSRSKTVLDVATNGEFFVRDIDYASQVIKIYDPDNCLPKKLISSPLNLSTTPFVVSFARNYTFLNCTTNASAATAGGVRLSTIKCLSSESHEVLGTYSMSLARAMVMRGGCVVMKTVPVPVSVARFSQIIGEVSAKVELEDDMHLSWADPDCGQCVERGGKCGLVSSNSFEIQCFDAQRKGLPRAIRYLVTLGVGVPALMFAIGMTCYVCARMNAANSNRHPYNSRRAIEPSSTETVSPQPTILMVGLDEPTIESYPKTVLGESRRLPKPDDNSCPICLSEYRPKETLKTIPDCEHCFHAECIDEWLRINASCPLCRNSPAAQSPQNDVV</sequence>
<evidence type="ECO:0000256" key="16">
    <source>
        <dbReference type="PROSITE-ProRule" id="PRU00175"/>
    </source>
</evidence>
<evidence type="ECO:0000313" key="21">
    <source>
        <dbReference type="Proteomes" id="UP001419268"/>
    </source>
</evidence>
<evidence type="ECO:0000256" key="4">
    <source>
        <dbReference type="ARBA" id="ARBA00012483"/>
    </source>
</evidence>
<reference evidence="20 21" key="1">
    <citation type="submission" date="2024-01" db="EMBL/GenBank/DDBJ databases">
        <title>Genome assemblies of Stephania.</title>
        <authorList>
            <person name="Yang L."/>
        </authorList>
    </citation>
    <scope>NUCLEOTIDE SEQUENCE [LARGE SCALE GENOMIC DNA]</scope>
    <source>
        <strain evidence="20">JXDWG</strain>
        <tissue evidence="20">Leaf</tissue>
    </source>
</reference>
<accession>A0AAP0ELV2</accession>
<evidence type="ECO:0000256" key="13">
    <source>
        <dbReference type="ARBA" id="ARBA00023136"/>
    </source>
</evidence>
<evidence type="ECO:0000256" key="1">
    <source>
        <dbReference type="ARBA" id="ARBA00000900"/>
    </source>
</evidence>
<evidence type="ECO:0000256" key="6">
    <source>
        <dbReference type="ARBA" id="ARBA00022692"/>
    </source>
</evidence>
<comment type="pathway">
    <text evidence="3">Protein modification; protein ubiquitination.</text>
</comment>
<dbReference type="SMART" id="SM00184">
    <property type="entry name" value="RING"/>
    <property type="match status" value="1"/>
</dbReference>
<comment type="caution">
    <text evidence="20">The sequence shown here is derived from an EMBL/GenBank/DDBJ whole genome shotgun (WGS) entry which is preliminary data.</text>
</comment>
<comment type="similarity">
    <text evidence="15">Belongs to the RING-type zinc finger family. ATL subfamily.</text>
</comment>
<evidence type="ECO:0000256" key="12">
    <source>
        <dbReference type="ARBA" id="ARBA00022989"/>
    </source>
</evidence>
<evidence type="ECO:0000256" key="14">
    <source>
        <dbReference type="ARBA" id="ARBA00023180"/>
    </source>
</evidence>
<evidence type="ECO:0000256" key="15">
    <source>
        <dbReference type="ARBA" id="ARBA00024209"/>
    </source>
</evidence>
<proteinExistence type="inferred from homology"/>
<dbReference type="Pfam" id="PF14380">
    <property type="entry name" value="WAK_assoc"/>
    <property type="match status" value="1"/>
</dbReference>
<evidence type="ECO:0000256" key="9">
    <source>
        <dbReference type="ARBA" id="ARBA00022771"/>
    </source>
</evidence>
<dbReference type="Gene3D" id="3.30.40.10">
    <property type="entry name" value="Zinc/RING finger domain, C3HC4 (zinc finger)"/>
    <property type="match status" value="1"/>
</dbReference>
<gene>
    <name evidence="20" type="ORF">Scep_025616</name>
</gene>
<dbReference type="Pfam" id="PF13947">
    <property type="entry name" value="GUB_WAK_bind"/>
    <property type="match status" value="1"/>
</dbReference>
<dbReference type="EC" id="2.3.2.27" evidence="4"/>
<evidence type="ECO:0000256" key="18">
    <source>
        <dbReference type="SAM" id="SignalP"/>
    </source>
</evidence>
<dbReference type="PANTHER" id="PTHR46279:SF9">
    <property type="entry name" value="OS01G0116300 PROTEIN"/>
    <property type="match status" value="1"/>
</dbReference>
<comment type="subcellular location">
    <subcellularLocation>
        <location evidence="2">Membrane</location>
        <topology evidence="2">Single-pass membrane protein</topology>
    </subcellularLocation>
</comment>
<keyword evidence="21" id="KW-1185">Reference proteome</keyword>
<dbReference type="GO" id="GO:0030247">
    <property type="term" value="F:polysaccharide binding"/>
    <property type="evidence" value="ECO:0007669"/>
    <property type="project" value="InterPro"/>
</dbReference>
<keyword evidence="12 17" id="KW-1133">Transmembrane helix</keyword>
<evidence type="ECO:0000256" key="10">
    <source>
        <dbReference type="ARBA" id="ARBA00022786"/>
    </source>
</evidence>
<dbReference type="SUPFAM" id="SSF57850">
    <property type="entry name" value="RING/U-box"/>
    <property type="match status" value="1"/>
</dbReference>
<evidence type="ECO:0000256" key="2">
    <source>
        <dbReference type="ARBA" id="ARBA00004167"/>
    </source>
</evidence>
<comment type="catalytic activity">
    <reaction evidence="1">
        <text>S-ubiquitinyl-[E2 ubiquitin-conjugating enzyme]-L-cysteine + [acceptor protein]-L-lysine = [E2 ubiquitin-conjugating enzyme]-L-cysteine + N(6)-ubiquitinyl-[acceptor protein]-L-lysine.</text>
        <dbReference type="EC" id="2.3.2.27"/>
    </reaction>
</comment>
<dbReference type="PROSITE" id="PS50089">
    <property type="entry name" value="ZF_RING_2"/>
    <property type="match status" value="1"/>
</dbReference>
<keyword evidence="14" id="KW-0325">Glycoprotein</keyword>
<feature type="domain" description="RING-type" evidence="19">
    <location>
        <begin position="348"/>
        <end position="390"/>
    </location>
</feature>
<dbReference type="Proteomes" id="UP001419268">
    <property type="component" value="Unassembled WGS sequence"/>
</dbReference>
<dbReference type="AlphaFoldDB" id="A0AAP0ELV2"/>
<name>A0AAP0ELV2_9MAGN</name>
<protein>
    <recommendedName>
        <fullName evidence="4">RING-type E3 ubiquitin transferase</fullName>
        <ecNumber evidence="4">2.3.2.27</ecNumber>
    </recommendedName>
</protein>
<keyword evidence="11" id="KW-0862">Zinc</keyword>
<evidence type="ECO:0000313" key="20">
    <source>
        <dbReference type="EMBL" id="KAK9094147.1"/>
    </source>
</evidence>
<dbReference type="InterPro" id="IPR046948">
    <property type="entry name" value="ATL20-22-like"/>
</dbReference>
<evidence type="ECO:0000256" key="8">
    <source>
        <dbReference type="ARBA" id="ARBA00022729"/>
    </source>
</evidence>
<organism evidence="20 21">
    <name type="scientific">Stephania cephalantha</name>
    <dbReference type="NCBI Taxonomy" id="152367"/>
    <lineage>
        <taxon>Eukaryota</taxon>
        <taxon>Viridiplantae</taxon>
        <taxon>Streptophyta</taxon>
        <taxon>Embryophyta</taxon>
        <taxon>Tracheophyta</taxon>
        <taxon>Spermatophyta</taxon>
        <taxon>Magnoliopsida</taxon>
        <taxon>Ranunculales</taxon>
        <taxon>Menispermaceae</taxon>
        <taxon>Menispermoideae</taxon>
        <taxon>Cissampelideae</taxon>
        <taxon>Stephania</taxon>
    </lineage>
</organism>
<keyword evidence="10" id="KW-0833">Ubl conjugation pathway</keyword>
<dbReference type="InterPro" id="IPR032872">
    <property type="entry name" value="WAK_assoc_C"/>
</dbReference>
<dbReference type="PANTHER" id="PTHR46279">
    <property type="entry name" value="RING/U-BOX SUPERFAMILY PROTEIN"/>
    <property type="match status" value="1"/>
</dbReference>
<keyword evidence="7" id="KW-0479">Metal-binding</keyword>
<feature type="signal peptide" evidence="18">
    <location>
        <begin position="1"/>
        <end position="22"/>
    </location>
</feature>
<dbReference type="GO" id="GO:0016020">
    <property type="term" value="C:membrane"/>
    <property type="evidence" value="ECO:0007669"/>
    <property type="project" value="UniProtKB-SubCell"/>
</dbReference>
<evidence type="ECO:0000256" key="3">
    <source>
        <dbReference type="ARBA" id="ARBA00004906"/>
    </source>
</evidence>
<evidence type="ECO:0000259" key="19">
    <source>
        <dbReference type="PROSITE" id="PS50089"/>
    </source>
</evidence>
<dbReference type="InterPro" id="IPR001841">
    <property type="entry name" value="Znf_RING"/>
</dbReference>
<dbReference type="Pfam" id="PF13639">
    <property type="entry name" value="zf-RING_2"/>
    <property type="match status" value="1"/>
</dbReference>
<keyword evidence="13 17" id="KW-0472">Membrane</keyword>
<evidence type="ECO:0000256" key="17">
    <source>
        <dbReference type="SAM" id="Phobius"/>
    </source>
</evidence>
<keyword evidence="6 17" id="KW-0812">Transmembrane</keyword>